<keyword evidence="1 6" id="KW-0597">Phosphoprotein</keyword>
<gene>
    <name evidence="10" type="ORF">BN77_p10828</name>
</gene>
<dbReference type="SMART" id="SM00862">
    <property type="entry name" value="Trans_reg_C"/>
    <property type="match status" value="1"/>
</dbReference>
<organism evidence="10 11">
    <name type="scientific">Rhizobium mesoamericanum STM3625</name>
    <dbReference type="NCBI Taxonomy" id="1211777"/>
    <lineage>
        <taxon>Bacteria</taxon>
        <taxon>Pseudomonadati</taxon>
        <taxon>Pseudomonadota</taxon>
        <taxon>Alphaproteobacteria</taxon>
        <taxon>Hyphomicrobiales</taxon>
        <taxon>Rhizobiaceae</taxon>
        <taxon>Rhizobium/Agrobacterium group</taxon>
        <taxon>Rhizobium</taxon>
    </lineage>
</organism>
<dbReference type="STRING" id="1211777.BN77_p10828"/>
<dbReference type="GO" id="GO:0006355">
    <property type="term" value="P:regulation of DNA-templated transcription"/>
    <property type="evidence" value="ECO:0007669"/>
    <property type="project" value="InterPro"/>
</dbReference>
<dbReference type="eggNOG" id="COG0745">
    <property type="taxonomic scope" value="Bacteria"/>
</dbReference>
<evidence type="ECO:0000256" key="3">
    <source>
        <dbReference type="ARBA" id="ARBA00023015"/>
    </source>
</evidence>
<dbReference type="GO" id="GO:0005829">
    <property type="term" value="C:cytosol"/>
    <property type="evidence" value="ECO:0007669"/>
    <property type="project" value="TreeGrafter"/>
</dbReference>
<evidence type="ECO:0000256" key="7">
    <source>
        <dbReference type="PROSITE-ProRule" id="PRU01091"/>
    </source>
</evidence>
<dbReference type="EMBL" id="CANI01000045">
    <property type="protein sequence ID" value="CCM79541.1"/>
    <property type="molecule type" value="Genomic_DNA"/>
</dbReference>
<evidence type="ECO:0000259" key="9">
    <source>
        <dbReference type="PROSITE" id="PS51755"/>
    </source>
</evidence>
<dbReference type="PANTHER" id="PTHR48111">
    <property type="entry name" value="REGULATOR OF RPOS"/>
    <property type="match status" value="1"/>
</dbReference>
<dbReference type="Pfam" id="PF00486">
    <property type="entry name" value="Trans_reg_C"/>
    <property type="match status" value="1"/>
</dbReference>
<dbReference type="GO" id="GO:0000156">
    <property type="term" value="F:phosphorelay response regulator activity"/>
    <property type="evidence" value="ECO:0007669"/>
    <property type="project" value="TreeGrafter"/>
</dbReference>
<dbReference type="InterPro" id="IPR039420">
    <property type="entry name" value="WalR-like"/>
</dbReference>
<dbReference type="Gene3D" id="3.40.50.2300">
    <property type="match status" value="1"/>
</dbReference>
<dbReference type="RefSeq" id="WP_007536909.1">
    <property type="nucleotide sequence ID" value="NZ_HF536773.1"/>
</dbReference>
<dbReference type="InterPro" id="IPR001789">
    <property type="entry name" value="Sig_transdc_resp-reg_receiver"/>
</dbReference>
<dbReference type="SUPFAM" id="SSF52172">
    <property type="entry name" value="CheY-like"/>
    <property type="match status" value="1"/>
</dbReference>
<evidence type="ECO:0000256" key="2">
    <source>
        <dbReference type="ARBA" id="ARBA00023012"/>
    </source>
</evidence>
<dbReference type="InterPro" id="IPR001867">
    <property type="entry name" value="OmpR/PhoB-type_DNA-bd"/>
</dbReference>
<sequence>MLTTVVHSMLQLRRHLYRSRYHLLIIDAVCLRYEAIRFCRQVRSSDAVPILMILPPNDPDLVVQALGAGADDCMSPPLSAAEFIARANSLIRRASYAYKPPPERQTVFSFAGFRLSLMKRLLLDSGGQIVDLTAAEFDLLLAFCRNPGRLMGREELLTLTHAGLAGPVARSIDVHISRLRQKIEDDPQRPRLIKTVRLGGYVLTADVVIDEGDARNPPAVPGYPQT</sequence>
<name>K0PS24_9HYPH</name>
<keyword evidence="5" id="KW-0804">Transcription</keyword>
<feature type="domain" description="OmpR/PhoB-type" evidence="9">
    <location>
        <begin position="105"/>
        <end position="205"/>
    </location>
</feature>
<protein>
    <submittedName>
        <fullName evidence="10">Two component transcriptional regulator, winged helix family</fullName>
    </submittedName>
</protein>
<evidence type="ECO:0000256" key="4">
    <source>
        <dbReference type="ARBA" id="ARBA00023125"/>
    </source>
</evidence>
<evidence type="ECO:0000313" key="11">
    <source>
        <dbReference type="Proteomes" id="UP000009319"/>
    </source>
</evidence>
<feature type="domain" description="Response regulatory" evidence="8">
    <location>
        <begin position="1"/>
        <end position="91"/>
    </location>
</feature>
<dbReference type="InterPro" id="IPR016032">
    <property type="entry name" value="Sig_transdc_resp-reg_C-effctor"/>
</dbReference>
<dbReference type="PROSITE" id="PS51755">
    <property type="entry name" value="OMPR_PHOB"/>
    <property type="match status" value="1"/>
</dbReference>
<evidence type="ECO:0000313" key="10">
    <source>
        <dbReference type="EMBL" id="CCM79541.1"/>
    </source>
</evidence>
<dbReference type="HOGENOM" id="CLU_000445_30_4_5"/>
<comment type="caution">
    <text evidence="10">The sequence shown here is derived from an EMBL/GenBank/DDBJ whole genome shotgun (WGS) entry which is preliminary data.</text>
</comment>
<dbReference type="Gene3D" id="1.10.10.10">
    <property type="entry name" value="Winged helix-like DNA-binding domain superfamily/Winged helix DNA-binding domain"/>
    <property type="match status" value="1"/>
</dbReference>
<keyword evidence="4 7" id="KW-0238">DNA-binding</keyword>
<proteinExistence type="predicted"/>
<keyword evidence="3" id="KW-0805">Transcription regulation</keyword>
<accession>K0PS24</accession>
<dbReference type="InterPro" id="IPR011006">
    <property type="entry name" value="CheY-like_superfamily"/>
</dbReference>
<keyword evidence="2" id="KW-0902">Two-component regulatory system</keyword>
<dbReference type="PROSITE" id="PS50110">
    <property type="entry name" value="RESPONSE_REGULATORY"/>
    <property type="match status" value="1"/>
</dbReference>
<feature type="DNA-binding region" description="OmpR/PhoB-type" evidence="7">
    <location>
        <begin position="105"/>
        <end position="205"/>
    </location>
</feature>
<feature type="modified residue" description="4-aspartylphosphate" evidence="6">
    <location>
        <position position="27"/>
    </location>
</feature>
<dbReference type="PANTHER" id="PTHR48111:SF4">
    <property type="entry name" value="DNA-BINDING DUAL TRANSCRIPTIONAL REGULATOR OMPR"/>
    <property type="match status" value="1"/>
</dbReference>
<dbReference type="InterPro" id="IPR036388">
    <property type="entry name" value="WH-like_DNA-bd_sf"/>
</dbReference>
<dbReference type="AlphaFoldDB" id="K0PS24"/>
<dbReference type="Proteomes" id="UP000009319">
    <property type="component" value="Unassembled WGS sequence"/>
</dbReference>
<dbReference type="SUPFAM" id="SSF46894">
    <property type="entry name" value="C-terminal effector domain of the bipartite response regulators"/>
    <property type="match status" value="1"/>
</dbReference>
<dbReference type="GO" id="GO:0032993">
    <property type="term" value="C:protein-DNA complex"/>
    <property type="evidence" value="ECO:0007669"/>
    <property type="project" value="TreeGrafter"/>
</dbReference>
<reference evidence="10 11" key="1">
    <citation type="journal article" date="2013" name="Genome Announc.">
        <title>Draft Genome Sequence of Rhizobium mesoamericanum STM3625, a Nitrogen-Fixing Symbiont of Mimosa pudica Isolated in French Guiana (South America).</title>
        <authorList>
            <person name="Moulin L."/>
            <person name="Mornico D."/>
            <person name="Melkonian R."/>
            <person name="Klonowska A."/>
        </authorList>
    </citation>
    <scope>NUCLEOTIDE SEQUENCE [LARGE SCALE GENOMIC DNA]</scope>
    <source>
        <strain evidence="10 11">STM3625</strain>
    </source>
</reference>
<dbReference type="GO" id="GO:0000976">
    <property type="term" value="F:transcription cis-regulatory region binding"/>
    <property type="evidence" value="ECO:0007669"/>
    <property type="project" value="TreeGrafter"/>
</dbReference>
<evidence type="ECO:0000256" key="5">
    <source>
        <dbReference type="ARBA" id="ARBA00023163"/>
    </source>
</evidence>
<keyword evidence="11" id="KW-1185">Reference proteome</keyword>
<evidence type="ECO:0000256" key="1">
    <source>
        <dbReference type="ARBA" id="ARBA00022553"/>
    </source>
</evidence>
<dbReference type="CDD" id="cd00383">
    <property type="entry name" value="trans_reg_C"/>
    <property type="match status" value="1"/>
</dbReference>
<evidence type="ECO:0000256" key="6">
    <source>
        <dbReference type="PROSITE-ProRule" id="PRU00169"/>
    </source>
</evidence>
<evidence type="ECO:0000259" key="8">
    <source>
        <dbReference type="PROSITE" id="PS50110"/>
    </source>
</evidence>